<evidence type="ECO:0000256" key="3">
    <source>
        <dbReference type="ARBA" id="ARBA00022687"/>
    </source>
</evidence>
<dbReference type="GO" id="GO:0008013">
    <property type="term" value="F:beta-catenin binding"/>
    <property type="evidence" value="ECO:0007669"/>
    <property type="project" value="TreeGrafter"/>
</dbReference>
<feature type="compositionally biased region" description="Basic residues" evidence="5">
    <location>
        <begin position="263"/>
        <end position="274"/>
    </location>
</feature>
<dbReference type="InterPro" id="IPR014936">
    <property type="entry name" value="Axin_b-cat-bd"/>
</dbReference>
<dbReference type="InterPro" id="IPR044926">
    <property type="entry name" value="RGS_subdomain_2"/>
</dbReference>
<evidence type="ECO:0000256" key="5">
    <source>
        <dbReference type="SAM" id="MobiDB-lite"/>
    </source>
</evidence>
<dbReference type="GO" id="GO:0030877">
    <property type="term" value="C:beta-catenin destruction complex"/>
    <property type="evidence" value="ECO:0007669"/>
    <property type="project" value="TreeGrafter"/>
</dbReference>
<dbReference type="Pfam" id="PF00778">
    <property type="entry name" value="DIX"/>
    <property type="match status" value="1"/>
</dbReference>
<dbReference type="PROSITE" id="PS50841">
    <property type="entry name" value="DIX"/>
    <property type="match status" value="1"/>
</dbReference>
<dbReference type="EMBL" id="KL596807">
    <property type="protein sequence ID" value="KER24527.1"/>
    <property type="molecule type" value="Genomic_DNA"/>
</dbReference>
<dbReference type="GO" id="GO:0048468">
    <property type="term" value="P:cell development"/>
    <property type="evidence" value="ECO:0007669"/>
    <property type="project" value="TreeGrafter"/>
</dbReference>
<dbReference type="InterPro" id="IPR036305">
    <property type="entry name" value="RGS_sf"/>
</dbReference>
<name>A0A074ZFV4_OPIVI</name>
<evidence type="ECO:0000313" key="8">
    <source>
        <dbReference type="EMBL" id="KER24527.1"/>
    </source>
</evidence>
<sequence length="1114" mass="122794">HDDRREATKPITDPSSRFWPVLWFASIADGGRLLSSHFLDWQGMALQALADPRHFYGIPEQETKFFCNNGIIDSGFPRSSRRVPEAMEALLCDSDGVERFNQFLRSNYSSGHLLDFWFACKGFRSNVDPNDSDKLFQVAKVIYRTYIKSGATCAVPLPSPLKHDIIGRMSSYHRGYKSSKGPIPASTAIDRSLFDLAQKSVMSLLEQTYYPKFVEFVNGPPSPSRPCNDAVPNSISGSMLLSSTHPPLDCQTLSHSFTEKTPRSKMRWKRKGHKLVPEQLVGKEDPDHSGSSLPRTRPSSSDDRDKRIGVMDKEQPQNTRVPPLVEMVTRDDKAQPSRPLLTDKDEHTRKVNAEHGAVKQGQNLAETDPSAFVLLLTARLEKVKESRGKMEKLLSWVNQADDKYCTSTGLDIRDPEYRAINSVVTEEAKTSSTVPLLPAPPSSHFQRTLDTSSFHTRTQSIAKRLLPDEGKFLDPLADAVADEDAQGILDDHCSRIWADDFDPIPSDDISDGNLPFSRMSRMVQSSYVPGKSTDPISRRSVLTSCTGAGVGGRRRTSLSAVASQCARLESEGSYDPYRYRSSYKRSDDRSKRSDARSTASWDSGVVDHCPLPDLPHCRPRQLESETKSLVAAASLQALSSSTTELAIVNSEVTAQLVERMTRQYQLHHRHSPATRPNGPPTDTSRTIPPCYQNFGPFCHPSSACQPCGPTSARFPPVPSAGTGFCSCSFDGLCHCDRHRVRPRLPSPGRVPHLEQFPSLHGHSAFPTASDTSSTFDSGISSTYDKLPLVPGQANTDRPSRSSTTFDCPNHRTHHLTDSQHRAPFCNPSTQVPPHVAPVPLPSGRTDLSAPFYSPQSHSNMERKSLGDCACPTCVAFGQAKGANLIHNKVAPTPYLPATTRPAGQLLQCWLQLQTSSSAKHVHPTGGDASSEGRTQKPCVRHDHQHSRHANRHSSSGPKSVSVCDERLAPQLTMVQWPADKSQTAEQQHKVSADCSSDSKDTSSSAVQPNGIGLIVGYYLCDDPVPYRTVWMGRWHGNLPPDAGTPHSLDDEAASNILTLGQFKQLIAKKGVYRYFFKKPSDEFGTGAVHEELTDDNAVLPLWDGKVVARIERAD</sequence>
<dbReference type="GeneID" id="20328573"/>
<evidence type="ECO:0000313" key="9">
    <source>
        <dbReference type="Proteomes" id="UP000054324"/>
    </source>
</evidence>
<dbReference type="GO" id="GO:0060090">
    <property type="term" value="F:molecular adaptor activity"/>
    <property type="evidence" value="ECO:0007669"/>
    <property type="project" value="TreeGrafter"/>
</dbReference>
<evidence type="ECO:0000256" key="1">
    <source>
        <dbReference type="ARBA" id="ARBA00004496"/>
    </source>
</evidence>
<dbReference type="GO" id="GO:0005886">
    <property type="term" value="C:plasma membrane"/>
    <property type="evidence" value="ECO:0007669"/>
    <property type="project" value="TreeGrafter"/>
</dbReference>
<dbReference type="GO" id="GO:0019901">
    <property type="term" value="F:protein kinase binding"/>
    <property type="evidence" value="ECO:0007669"/>
    <property type="project" value="TreeGrafter"/>
</dbReference>
<dbReference type="CTD" id="20328573"/>
<dbReference type="Pfam" id="PF00615">
    <property type="entry name" value="RGS"/>
    <property type="match status" value="1"/>
</dbReference>
<feature type="compositionally biased region" description="Basic and acidic residues" evidence="5">
    <location>
        <begin position="300"/>
        <end position="315"/>
    </location>
</feature>
<reference evidence="8 9" key="1">
    <citation type="submission" date="2013-11" db="EMBL/GenBank/DDBJ databases">
        <title>Opisthorchis viverrini - life in the bile duct.</title>
        <authorList>
            <person name="Young N.D."/>
            <person name="Nagarajan N."/>
            <person name="Lin S.J."/>
            <person name="Korhonen P.K."/>
            <person name="Jex A.R."/>
            <person name="Hall R.S."/>
            <person name="Safavi-Hemami H."/>
            <person name="Kaewkong W."/>
            <person name="Bertrand D."/>
            <person name="Gao S."/>
            <person name="Seet Q."/>
            <person name="Wongkham S."/>
            <person name="Teh B.T."/>
            <person name="Wongkham C."/>
            <person name="Intapan P.M."/>
            <person name="Maleewong W."/>
            <person name="Yang X."/>
            <person name="Hu M."/>
            <person name="Wang Z."/>
            <person name="Hofmann A."/>
            <person name="Sternberg P.W."/>
            <person name="Tan P."/>
            <person name="Wang J."/>
            <person name="Gasser R.B."/>
        </authorList>
    </citation>
    <scope>NUCLEOTIDE SEQUENCE [LARGE SCALE GENOMIC DNA]</scope>
</reference>
<dbReference type="GO" id="GO:0031625">
    <property type="term" value="F:ubiquitin protein ligase binding"/>
    <property type="evidence" value="ECO:0007669"/>
    <property type="project" value="TreeGrafter"/>
</dbReference>
<feature type="compositionally biased region" description="Basic and acidic residues" evidence="5">
    <location>
        <begin position="986"/>
        <end position="1000"/>
    </location>
</feature>
<dbReference type="InterPro" id="IPR043581">
    <property type="entry name" value="Axin-like"/>
</dbReference>
<dbReference type="Gene3D" id="2.40.240.130">
    <property type="match status" value="1"/>
</dbReference>
<dbReference type="GO" id="GO:0032436">
    <property type="term" value="P:positive regulation of proteasomal ubiquitin-dependent protein catabolic process"/>
    <property type="evidence" value="ECO:0007669"/>
    <property type="project" value="TreeGrafter"/>
</dbReference>
<dbReference type="GO" id="GO:0005634">
    <property type="term" value="C:nucleus"/>
    <property type="evidence" value="ECO:0007669"/>
    <property type="project" value="TreeGrafter"/>
</dbReference>
<gene>
    <name evidence="8" type="ORF">T265_14407</name>
</gene>
<feature type="region of interest" description="Disordered" evidence="5">
    <location>
        <begin position="786"/>
        <end position="806"/>
    </location>
</feature>
<dbReference type="SUPFAM" id="SSF48097">
    <property type="entry name" value="Regulator of G-protein signaling, RGS"/>
    <property type="match status" value="1"/>
</dbReference>
<dbReference type="AlphaFoldDB" id="A0A074ZFV4"/>
<feature type="region of interest" description="Disordered" evidence="5">
    <location>
        <begin position="577"/>
        <end position="602"/>
    </location>
</feature>
<dbReference type="KEGG" id="ovi:T265_14407"/>
<dbReference type="Pfam" id="PF08833">
    <property type="entry name" value="Axin_b-cat_bind"/>
    <property type="match status" value="1"/>
</dbReference>
<comment type="subcellular location">
    <subcellularLocation>
        <location evidence="1">Cytoplasm</location>
    </subcellularLocation>
</comment>
<feature type="domain" description="DIX" evidence="7">
    <location>
        <begin position="1010"/>
        <end position="1114"/>
    </location>
</feature>
<dbReference type="SMART" id="SM00021">
    <property type="entry name" value="DAX"/>
    <property type="match status" value="1"/>
</dbReference>
<evidence type="ECO:0008006" key="10">
    <source>
        <dbReference type="Google" id="ProtNLM"/>
    </source>
</evidence>
<dbReference type="GO" id="GO:0016055">
    <property type="term" value="P:Wnt signaling pathway"/>
    <property type="evidence" value="ECO:0007669"/>
    <property type="project" value="UniProtKB-KW"/>
</dbReference>
<feature type="compositionally biased region" description="Basic and acidic residues" evidence="5">
    <location>
        <begin position="584"/>
        <end position="595"/>
    </location>
</feature>
<dbReference type="Proteomes" id="UP000054324">
    <property type="component" value="Unassembled WGS sequence"/>
</dbReference>
<evidence type="ECO:0000259" key="7">
    <source>
        <dbReference type="PROSITE" id="PS50841"/>
    </source>
</evidence>
<evidence type="ECO:0000259" key="6">
    <source>
        <dbReference type="PROSITE" id="PS50132"/>
    </source>
</evidence>
<dbReference type="PANTHER" id="PTHR46102">
    <property type="entry name" value="AXIN"/>
    <property type="match status" value="1"/>
</dbReference>
<keyword evidence="2" id="KW-0963">Cytoplasm</keyword>
<dbReference type="GO" id="GO:0005737">
    <property type="term" value="C:cytoplasm"/>
    <property type="evidence" value="ECO:0007669"/>
    <property type="project" value="UniProtKB-SubCell"/>
</dbReference>
<feature type="region of interest" description="Disordered" evidence="5">
    <location>
        <begin position="977"/>
        <end position="1005"/>
    </location>
</feature>
<dbReference type="RefSeq" id="XP_009171745.1">
    <property type="nucleotide sequence ID" value="XM_009173481.1"/>
</dbReference>
<protein>
    <recommendedName>
        <fullName evidence="10">Regulator of G protein signaling domain protein</fullName>
    </recommendedName>
</protein>
<dbReference type="Gene3D" id="1.10.167.10">
    <property type="entry name" value="Regulator of G-protein Signalling 4, domain 2"/>
    <property type="match status" value="1"/>
</dbReference>
<keyword evidence="9" id="KW-1185">Reference proteome</keyword>
<dbReference type="SMART" id="SM00315">
    <property type="entry name" value="RGS"/>
    <property type="match status" value="1"/>
</dbReference>
<feature type="region of interest" description="Disordered" evidence="5">
    <location>
        <begin position="918"/>
        <end position="961"/>
    </location>
</feature>
<organism evidence="8 9">
    <name type="scientific">Opisthorchis viverrini</name>
    <name type="common">Southeast Asian liver fluke</name>
    <dbReference type="NCBI Taxonomy" id="6198"/>
    <lineage>
        <taxon>Eukaryota</taxon>
        <taxon>Metazoa</taxon>
        <taxon>Spiralia</taxon>
        <taxon>Lophotrochozoa</taxon>
        <taxon>Platyhelminthes</taxon>
        <taxon>Trematoda</taxon>
        <taxon>Digenea</taxon>
        <taxon>Opisthorchiida</taxon>
        <taxon>Opisthorchiata</taxon>
        <taxon>Opisthorchiidae</taxon>
        <taxon>Opisthorchis</taxon>
    </lineage>
</organism>
<dbReference type="InterPro" id="IPR038207">
    <property type="entry name" value="DIX_dom_sf"/>
</dbReference>
<dbReference type="PANTHER" id="PTHR46102:SF2">
    <property type="entry name" value="AXIN"/>
    <property type="match status" value="1"/>
</dbReference>
<keyword evidence="3 4" id="KW-0879">Wnt signaling pathway</keyword>
<dbReference type="STRING" id="6198.A0A074ZFV4"/>
<feature type="compositionally biased region" description="Polar residues" evidence="5">
    <location>
        <begin position="792"/>
        <end position="806"/>
    </location>
</feature>
<dbReference type="SUPFAM" id="SSF54236">
    <property type="entry name" value="Ubiquitin-like"/>
    <property type="match status" value="1"/>
</dbReference>
<feature type="domain" description="RGS" evidence="6">
    <location>
        <begin position="86"/>
        <end position="215"/>
    </location>
</feature>
<dbReference type="PROSITE" id="PS50132">
    <property type="entry name" value="RGS"/>
    <property type="match status" value="1"/>
</dbReference>
<dbReference type="GO" id="GO:0090090">
    <property type="term" value="P:negative regulation of canonical Wnt signaling pathway"/>
    <property type="evidence" value="ECO:0007669"/>
    <property type="project" value="InterPro"/>
</dbReference>
<dbReference type="InterPro" id="IPR029071">
    <property type="entry name" value="Ubiquitin-like_domsf"/>
</dbReference>
<dbReference type="CDD" id="cd07440">
    <property type="entry name" value="RGS"/>
    <property type="match status" value="1"/>
</dbReference>
<feature type="compositionally biased region" description="Basic residues" evidence="5">
    <location>
        <begin position="942"/>
        <end position="951"/>
    </location>
</feature>
<evidence type="ECO:0000256" key="2">
    <source>
        <dbReference type="ARBA" id="ARBA00022490"/>
    </source>
</evidence>
<dbReference type="InterPro" id="IPR001158">
    <property type="entry name" value="DIX"/>
</dbReference>
<evidence type="ECO:0000256" key="4">
    <source>
        <dbReference type="PROSITE-ProRule" id="PRU00069"/>
    </source>
</evidence>
<feature type="non-terminal residue" evidence="8">
    <location>
        <position position="1"/>
    </location>
</feature>
<accession>A0A074ZFV4</accession>
<proteinExistence type="predicted"/>
<feature type="compositionally biased region" description="Basic and acidic residues" evidence="5">
    <location>
        <begin position="328"/>
        <end position="340"/>
    </location>
</feature>
<feature type="region of interest" description="Disordered" evidence="5">
    <location>
        <begin position="252"/>
        <end position="340"/>
    </location>
</feature>
<dbReference type="InterPro" id="IPR016137">
    <property type="entry name" value="RGS"/>
</dbReference>
<feature type="compositionally biased region" description="Polar residues" evidence="5">
    <location>
        <begin position="289"/>
        <end position="299"/>
    </location>
</feature>
<dbReference type="OrthoDB" id="10007451at2759"/>